<comment type="caution">
    <text evidence="3">The sequence shown here is derived from an EMBL/GenBank/DDBJ whole genome shotgun (WGS) entry which is preliminary data.</text>
</comment>
<proteinExistence type="predicted"/>
<gene>
    <name evidence="3" type="ORF">F2P45_29645</name>
</gene>
<accession>A0ABX0P1H2</accession>
<dbReference type="EMBL" id="WHJH01000063">
    <property type="protein sequence ID" value="NHZ93143.1"/>
    <property type="molecule type" value="Genomic_DNA"/>
</dbReference>
<feature type="transmembrane region" description="Helical" evidence="2">
    <location>
        <begin position="239"/>
        <end position="258"/>
    </location>
</feature>
<evidence type="ECO:0000256" key="2">
    <source>
        <dbReference type="SAM" id="Phobius"/>
    </source>
</evidence>
<feature type="transmembrane region" description="Helical" evidence="2">
    <location>
        <begin position="264"/>
        <end position="287"/>
    </location>
</feature>
<feature type="compositionally biased region" description="Polar residues" evidence="1">
    <location>
        <begin position="1"/>
        <end position="16"/>
    </location>
</feature>
<keyword evidence="2" id="KW-0472">Membrane</keyword>
<feature type="transmembrane region" description="Helical" evidence="2">
    <location>
        <begin position="196"/>
        <end position="219"/>
    </location>
</feature>
<name>A0ABX0P1H2_9BURK</name>
<protein>
    <submittedName>
        <fullName evidence="3">Uncharacterized protein</fullName>
    </submittedName>
</protein>
<dbReference type="Proteomes" id="UP000609726">
    <property type="component" value="Unassembled WGS sequence"/>
</dbReference>
<evidence type="ECO:0000313" key="4">
    <source>
        <dbReference type="Proteomes" id="UP000609726"/>
    </source>
</evidence>
<sequence length="359" mass="36747">MTTDSGLQQDTGTTLPQALPDPFPDANTDTASLATPDLVCDCRRMLRYAGKNGMTLAQQLVNDIAKLDAILVARRMAPVSDVAEALVAPWSEAADAGGGDAGQATPGPVNAQVLLLMVHQDLSALIAPATALTLAVSEPSPGKHRLMGGVPLVVKSAALVAVVCALTFMTSAHLLATADNAAAGTALDAAMSGAGFDGMVLLALHIFSGAALGAAFYVLVKTQPYLVKRSYDPRYNAVYIARFITGVIGGVILATALGPALKQALASIPGIALSSSGVLAILGGYAAEAVESILQRIVEVMLAAIRGDGSDQAQAKMTATQAETRAAVENILPDLRDASGDPAKVQAAIQKIRTVLKNS</sequence>
<organism evidence="3 4">
    <name type="scientific">Massilia mucilaginosa</name>
    <dbReference type="NCBI Taxonomy" id="2609282"/>
    <lineage>
        <taxon>Bacteria</taxon>
        <taxon>Pseudomonadati</taxon>
        <taxon>Pseudomonadota</taxon>
        <taxon>Betaproteobacteria</taxon>
        <taxon>Burkholderiales</taxon>
        <taxon>Oxalobacteraceae</taxon>
        <taxon>Telluria group</taxon>
        <taxon>Massilia</taxon>
    </lineage>
</organism>
<feature type="transmembrane region" description="Helical" evidence="2">
    <location>
        <begin position="152"/>
        <end position="176"/>
    </location>
</feature>
<keyword evidence="2" id="KW-0812">Transmembrane</keyword>
<keyword evidence="2" id="KW-1133">Transmembrane helix</keyword>
<evidence type="ECO:0000256" key="1">
    <source>
        <dbReference type="SAM" id="MobiDB-lite"/>
    </source>
</evidence>
<dbReference type="RefSeq" id="WP_166881833.1">
    <property type="nucleotide sequence ID" value="NZ_WHJH01000063.1"/>
</dbReference>
<reference evidence="3 4" key="1">
    <citation type="submission" date="2019-10" db="EMBL/GenBank/DDBJ databases">
        <title>Taxonomy of Antarctic Massilia spp.: description of Massilia rubra sp. nov., Massilia aquatica sp. nov., Massilia mucilaginosa sp. nov., Massilia frigida sp. nov. isolated from streams, lakes and regoliths.</title>
        <authorList>
            <person name="Holochova P."/>
            <person name="Sedlacek I."/>
            <person name="Kralova S."/>
            <person name="Maslanova I."/>
            <person name="Busse H.-J."/>
            <person name="Stankova E."/>
            <person name="Vrbovska V."/>
            <person name="Kovarovic V."/>
            <person name="Bartak M."/>
            <person name="Svec P."/>
            <person name="Pantucek R."/>
        </authorList>
    </citation>
    <scope>NUCLEOTIDE SEQUENCE [LARGE SCALE GENOMIC DNA]</scope>
    <source>
        <strain evidence="3 4">CCM 8733</strain>
    </source>
</reference>
<evidence type="ECO:0000313" key="3">
    <source>
        <dbReference type="EMBL" id="NHZ93143.1"/>
    </source>
</evidence>
<feature type="region of interest" description="Disordered" evidence="1">
    <location>
        <begin position="1"/>
        <end position="30"/>
    </location>
</feature>
<keyword evidence="4" id="KW-1185">Reference proteome</keyword>